<dbReference type="EMBL" id="JAPWTJ010002262">
    <property type="protein sequence ID" value="KAJ8966946.1"/>
    <property type="molecule type" value="Genomic_DNA"/>
</dbReference>
<reference evidence="2" key="1">
    <citation type="journal article" date="2023" name="Insect Mol. Biol.">
        <title>Genome sequencing provides insights into the evolution of gene families encoding plant cell wall-degrading enzymes in longhorned beetles.</title>
        <authorList>
            <person name="Shin N.R."/>
            <person name="Okamura Y."/>
            <person name="Kirsch R."/>
            <person name="Pauchet Y."/>
        </authorList>
    </citation>
    <scope>NUCLEOTIDE SEQUENCE</scope>
    <source>
        <strain evidence="2">MMC_N1</strain>
    </source>
</reference>
<feature type="region of interest" description="Disordered" evidence="1">
    <location>
        <begin position="57"/>
        <end position="78"/>
    </location>
</feature>
<evidence type="ECO:0000313" key="2">
    <source>
        <dbReference type="EMBL" id="KAJ8966946.1"/>
    </source>
</evidence>
<keyword evidence="3" id="KW-1185">Reference proteome</keyword>
<sequence>MKKLIQKHGGYIMLSEFFMRQASDNFDQAVAKLKKAEETSDLHTDLEDNTFNRRKRVTAKPDRFIQSSSDSDDNRQLPAPPKIKRALFKGSHIFVFHEVFHVCETSKADQRRNMSYLNSPSSQPIEAVNKVNLLISPEANLGPSVLGLPITEQINKSDAVKSTCGCTSVQVEGAIIIWLKHAPQRLKNNEKK</sequence>
<accession>A0ABQ9IVH5</accession>
<name>A0ABQ9IVH5_9CUCU</name>
<evidence type="ECO:0000256" key="1">
    <source>
        <dbReference type="SAM" id="MobiDB-lite"/>
    </source>
</evidence>
<comment type="caution">
    <text evidence="2">The sequence shown here is derived from an EMBL/GenBank/DDBJ whole genome shotgun (WGS) entry which is preliminary data.</text>
</comment>
<gene>
    <name evidence="2" type="ORF">NQ317_006776</name>
</gene>
<organism evidence="2 3">
    <name type="scientific">Molorchus minor</name>
    <dbReference type="NCBI Taxonomy" id="1323400"/>
    <lineage>
        <taxon>Eukaryota</taxon>
        <taxon>Metazoa</taxon>
        <taxon>Ecdysozoa</taxon>
        <taxon>Arthropoda</taxon>
        <taxon>Hexapoda</taxon>
        <taxon>Insecta</taxon>
        <taxon>Pterygota</taxon>
        <taxon>Neoptera</taxon>
        <taxon>Endopterygota</taxon>
        <taxon>Coleoptera</taxon>
        <taxon>Polyphaga</taxon>
        <taxon>Cucujiformia</taxon>
        <taxon>Chrysomeloidea</taxon>
        <taxon>Cerambycidae</taxon>
        <taxon>Lamiinae</taxon>
        <taxon>Monochamini</taxon>
        <taxon>Molorchus</taxon>
    </lineage>
</organism>
<dbReference type="Proteomes" id="UP001162164">
    <property type="component" value="Unassembled WGS sequence"/>
</dbReference>
<protein>
    <submittedName>
        <fullName evidence="2">Uncharacterized protein</fullName>
    </submittedName>
</protein>
<proteinExistence type="predicted"/>
<evidence type="ECO:0000313" key="3">
    <source>
        <dbReference type="Proteomes" id="UP001162164"/>
    </source>
</evidence>